<dbReference type="Pfam" id="PF00319">
    <property type="entry name" value="SRF-TF"/>
    <property type="match status" value="1"/>
</dbReference>
<dbReference type="PROSITE" id="PS50066">
    <property type="entry name" value="MADS_BOX_2"/>
    <property type="match status" value="1"/>
</dbReference>
<keyword evidence="5" id="KW-0539">Nucleus</keyword>
<evidence type="ECO:0000313" key="7">
    <source>
        <dbReference type="EMBL" id="KAH7560531.1"/>
    </source>
</evidence>
<name>A0ABQ8HHK3_9ROSI</name>
<dbReference type="SMART" id="SM00432">
    <property type="entry name" value="MADS"/>
    <property type="match status" value="1"/>
</dbReference>
<reference evidence="7 8" key="1">
    <citation type="submission" date="2021-02" db="EMBL/GenBank/DDBJ databases">
        <title>Plant Genome Project.</title>
        <authorList>
            <person name="Zhang R.-G."/>
        </authorList>
    </citation>
    <scope>NUCLEOTIDE SEQUENCE [LARGE SCALE GENOMIC DNA]</scope>
    <source>
        <tissue evidence="7">Leaves</tissue>
    </source>
</reference>
<dbReference type="Gene3D" id="3.40.1810.10">
    <property type="entry name" value="Transcription factor, MADS-box"/>
    <property type="match status" value="1"/>
</dbReference>
<keyword evidence="8" id="KW-1185">Reference proteome</keyword>
<dbReference type="InterPro" id="IPR050142">
    <property type="entry name" value="MADS-box/MEF2_TF"/>
</dbReference>
<gene>
    <name evidence="7" type="ORF">JRO89_XS10G0038600</name>
</gene>
<sequence length="316" mass="35422">MVRVKLPLKKVENKTKRNVSFAKRKNGLVKKAYELSTFCDVDVGLVIFSSAGNLVLFGGKRRTEEILKRYIDLPYGKRGRDMDNKMVEIELEGIQDEIILRNVELEDLEKQLEDFIRSTKYIKSITEAEYQERVLEDTMKRVALRKQVLEEKGFSQLQLPSHALHSQTASATNFMMGTPNSGLGWSQQHDPTQFLTNNFANSTAFEPSRNELDTFTEMFPTSMAFNGAGYTVENAASGDSDMLQFSMAFNGAGHPDGNALSVGSDQLPHTTAFSGTEYLVGNEVSGGSDQFDYGFFCPPEYERFFSADFSPGKNIQ</sequence>
<dbReference type="EMBL" id="JAFEMO010000010">
    <property type="protein sequence ID" value="KAH7560531.1"/>
    <property type="molecule type" value="Genomic_DNA"/>
</dbReference>
<dbReference type="InterPro" id="IPR036879">
    <property type="entry name" value="TF_MADSbox_sf"/>
</dbReference>
<dbReference type="Proteomes" id="UP000827721">
    <property type="component" value="Unassembled WGS sequence"/>
</dbReference>
<evidence type="ECO:0000256" key="1">
    <source>
        <dbReference type="ARBA" id="ARBA00004123"/>
    </source>
</evidence>
<protein>
    <recommendedName>
        <fullName evidence="6">MADS-box domain-containing protein</fullName>
    </recommendedName>
</protein>
<evidence type="ECO:0000256" key="2">
    <source>
        <dbReference type="ARBA" id="ARBA00023015"/>
    </source>
</evidence>
<evidence type="ECO:0000256" key="5">
    <source>
        <dbReference type="ARBA" id="ARBA00023242"/>
    </source>
</evidence>
<accession>A0ABQ8HHK3</accession>
<dbReference type="SUPFAM" id="SSF55455">
    <property type="entry name" value="SRF-like"/>
    <property type="match status" value="1"/>
</dbReference>
<keyword evidence="3" id="KW-0238">DNA-binding</keyword>
<organism evidence="7 8">
    <name type="scientific">Xanthoceras sorbifolium</name>
    <dbReference type="NCBI Taxonomy" id="99658"/>
    <lineage>
        <taxon>Eukaryota</taxon>
        <taxon>Viridiplantae</taxon>
        <taxon>Streptophyta</taxon>
        <taxon>Embryophyta</taxon>
        <taxon>Tracheophyta</taxon>
        <taxon>Spermatophyta</taxon>
        <taxon>Magnoliopsida</taxon>
        <taxon>eudicotyledons</taxon>
        <taxon>Gunneridae</taxon>
        <taxon>Pentapetalae</taxon>
        <taxon>rosids</taxon>
        <taxon>malvids</taxon>
        <taxon>Sapindales</taxon>
        <taxon>Sapindaceae</taxon>
        <taxon>Xanthoceroideae</taxon>
        <taxon>Xanthoceras</taxon>
    </lineage>
</organism>
<dbReference type="InterPro" id="IPR002100">
    <property type="entry name" value="TF_MADSbox"/>
</dbReference>
<dbReference type="PANTHER" id="PTHR48019">
    <property type="entry name" value="SERUM RESPONSE FACTOR HOMOLOG"/>
    <property type="match status" value="1"/>
</dbReference>
<dbReference type="PRINTS" id="PR00404">
    <property type="entry name" value="MADSDOMAIN"/>
</dbReference>
<evidence type="ECO:0000256" key="4">
    <source>
        <dbReference type="ARBA" id="ARBA00023163"/>
    </source>
</evidence>
<evidence type="ECO:0000259" key="6">
    <source>
        <dbReference type="PROSITE" id="PS50066"/>
    </source>
</evidence>
<proteinExistence type="predicted"/>
<evidence type="ECO:0000256" key="3">
    <source>
        <dbReference type="ARBA" id="ARBA00023125"/>
    </source>
</evidence>
<comment type="subcellular location">
    <subcellularLocation>
        <location evidence="1">Nucleus</location>
    </subcellularLocation>
</comment>
<evidence type="ECO:0000313" key="8">
    <source>
        <dbReference type="Proteomes" id="UP000827721"/>
    </source>
</evidence>
<comment type="caution">
    <text evidence="7">The sequence shown here is derived from an EMBL/GenBank/DDBJ whole genome shotgun (WGS) entry which is preliminary data.</text>
</comment>
<keyword evidence="2" id="KW-0805">Transcription regulation</keyword>
<feature type="domain" description="MADS-box" evidence="6">
    <location>
        <begin position="1"/>
        <end position="61"/>
    </location>
</feature>
<keyword evidence="4" id="KW-0804">Transcription</keyword>